<dbReference type="AlphaFoldDB" id="A0A8T0L1Q0"/>
<dbReference type="Proteomes" id="UP000743370">
    <property type="component" value="Unassembled WGS sequence"/>
</dbReference>
<evidence type="ECO:0000313" key="1">
    <source>
        <dbReference type="EMBL" id="KAG2404343.1"/>
    </source>
</evidence>
<evidence type="ECO:0000313" key="2">
    <source>
        <dbReference type="Proteomes" id="UP000743370"/>
    </source>
</evidence>
<proteinExistence type="predicted"/>
<name>A0A8T0L1Q0_PHAAN</name>
<gene>
    <name evidence="1" type="ORF">HKW66_Vig0112650</name>
</gene>
<reference evidence="1 2" key="1">
    <citation type="submission" date="2020-05" db="EMBL/GenBank/DDBJ databases">
        <title>Vigna angularis (adzuki bean) Var. LongXiaoDou No. 4 denovo assembly.</title>
        <authorList>
            <person name="Xiang H."/>
        </authorList>
    </citation>
    <scope>NUCLEOTIDE SEQUENCE [LARGE SCALE GENOMIC DNA]</scope>
    <source>
        <tissue evidence="1">Leaf</tissue>
    </source>
</reference>
<organism evidence="1 2">
    <name type="scientific">Phaseolus angularis</name>
    <name type="common">Azuki bean</name>
    <name type="synonym">Vigna angularis</name>
    <dbReference type="NCBI Taxonomy" id="3914"/>
    <lineage>
        <taxon>Eukaryota</taxon>
        <taxon>Viridiplantae</taxon>
        <taxon>Streptophyta</taxon>
        <taxon>Embryophyta</taxon>
        <taxon>Tracheophyta</taxon>
        <taxon>Spermatophyta</taxon>
        <taxon>Magnoliopsida</taxon>
        <taxon>eudicotyledons</taxon>
        <taxon>Gunneridae</taxon>
        <taxon>Pentapetalae</taxon>
        <taxon>rosids</taxon>
        <taxon>fabids</taxon>
        <taxon>Fabales</taxon>
        <taxon>Fabaceae</taxon>
        <taxon>Papilionoideae</taxon>
        <taxon>50 kb inversion clade</taxon>
        <taxon>NPAAA clade</taxon>
        <taxon>indigoferoid/millettioid clade</taxon>
        <taxon>Phaseoleae</taxon>
        <taxon>Vigna</taxon>
    </lineage>
</organism>
<protein>
    <submittedName>
        <fullName evidence="1">Uncharacterized protein</fullName>
    </submittedName>
</protein>
<dbReference type="EMBL" id="JABFOF010000002">
    <property type="protein sequence ID" value="KAG2404343.1"/>
    <property type="molecule type" value="Genomic_DNA"/>
</dbReference>
<comment type="caution">
    <text evidence="1">The sequence shown here is derived from an EMBL/GenBank/DDBJ whole genome shotgun (WGS) entry which is preliminary data.</text>
</comment>
<accession>A0A8T0L1Q0</accession>
<sequence length="177" mass="20242">MLFHFSMKIGRQSTQTPAPYGSNVKRMRLRRIIRYGTIPQSSSANHTREKKEHLYTCKTLTDLDQKRGELLNNNSLMGSGNHTHGSHGFLEAAHGIPLFTQLHKWRVLLLLFGLKKTGRSWAHETEKKATITHGVRDDKISKGRSLTFLFWTVKENTDTVLITIIKGSFGKKKKSRQ</sequence>